<feature type="compositionally biased region" description="Basic and acidic residues" evidence="1">
    <location>
        <begin position="59"/>
        <end position="69"/>
    </location>
</feature>
<evidence type="ECO:0000313" key="2">
    <source>
        <dbReference type="EMBL" id="VUZ55614.1"/>
    </source>
</evidence>
<feature type="region of interest" description="Disordered" evidence="1">
    <location>
        <begin position="31"/>
        <end position="81"/>
    </location>
</feature>
<reference evidence="2 3" key="1">
    <citation type="submission" date="2019-07" db="EMBL/GenBank/DDBJ databases">
        <authorList>
            <person name="Jastrzebski P J."/>
            <person name="Paukszto L."/>
            <person name="Jastrzebski P J."/>
        </authorList>
    </citation>
    <scope>NUCLEOTIDE SEQUENCE [LARGE SCALE GENOMIC DNA]</scope>
    <source>
        <strain evidence="2 3">WMS-il1</strain>
    </source>
</reference>
<proteinExistence type="predicted"/>
<keyword evidence="3" id="KW-1185">Reference proteome</keyword>
<evidence type="ECO:0000313" key="3">
    <source>
        <dbReference type="Proteomes" id="UP000321570"/>
    </source>
</evidence>
<feature type="compositionally biased region" description="Basic and acidic residues" evidence="1">
    <location>
        <begin position="31"/>
        <end position="41"/>
    </location>
</feature>
<name>A0A564Z9Z5_HYMDI</name>
<dbReference type="Proteomes" id="UP000321570">
    <property type="component" value="Unassembled WGS sequence"/>
</dbReference>
<dbReference type="EMBL" id="CABIJS010000696">
    <property type="protein sequence ID" value="VUZ55614.1"/>
    <property type="molecule type" value="Genomic_DNA"/>
</dbReference>
<organism evidence="2 3">
    <name type="scientific">Hymenolepis diminuta</name>
    <name type="common">Rat tapeworm</name>
    <dbReference type="NCBI Taxonomy" id="6216"/>
    <lineage>
        <taxon>Eukaryota</taxon>
        <taxon>Metazoa</taxon>
        <taxon>Spiralia</taxon>
        <taxon>Lophotrochozoa</taxon>
        <taxon>Platyhelminthes</taxon>
        <taxon>Cestoda</taxon>
        <taxon>Eucestoda</taxon>
        <taxon>Cyclophyllidea</taxon>
        <taxon>Hymenolepididae</taxon>
        <taxon>Hymenolepis</taxon>
    </lineage>
</organism>
<gene>
    <name evidence="2" type="ORF">WMSIL1_LOCUS13443</name>
</gene>
<protein>
    <submittedName>
        <fullName evidence="2">Uncharacterized protein</fullName>
    </submittedName>
</protein>
<dbReference type="AlphaFoldDB" id="A0A564Z9Z5"/>
<accession>A0A564Z9Z5</accession>
<sequence length="81" mass="9116">MHAPKHNLNHQWNVAIITRSHGGDIYDVKNGRGNKFRDQNHLKPGSSLTPEQPGISDAVLRRERKDRDITPIIQITSGTLP</sequence>
<evidence type="ECO:0000256" key="1">
    <source>
        <dbReference type="SAM" id="MobiDB-lite"/>
    </source>
</evidence>